<dbReference type="RefSeq" id="WP_190546450.1">
    <property type="nucleotide sequence ID" value="NZ_CAWPNO010000077.1"/>
</dbReference>
<dbReference type="Proteomes" id="UP000658514">
    <property type="component" value="Unassembled WGS sequence"/>
</dbReference>
<comment type="caution">
    <text evidence="2">The sequence shown here is derived from an EMBL/GenBank/DDBJ whole genome shotgun (WGS) entry which is preliminary data.</text>
</comment>
<dbReference type="InterPro" id="IPR027417">
    <property type="entry name" value="P-loop_NTPase"/>
</dbReference>
<keyword evidence="3" id="KW-1185">Reference proteome</keyword>
<keyword evidence="2" id="KW-0547">Nucleotide-binding</keyword>
<protein>
    <submittedName>
        <fullName evidence="2">ATP-binding protein</fullName>
    </submittedName>
</protein>
<proteinExistence type="predicted"/>
<dbReference type="EMBL" id="JACJQH010000043">
    <property type="protein sequence ID" value="MBD2198573.1"/>
    <property type="molecule type" value="Genomic_DNA"/>
</dbReference>
<reference evidence="2 3" key="1">
    <citation type="journal article" date="2020" name="ISME J.">
        <title>Comparative genomics reveals insights into cyanobacterial evolution and habitat adaptation.</title>
        <authorList>
            <person name="Chen M.Y."/>
            <person name="Teng W.K."/>
            <person name="Zhao L."/>
            <person name="Hu C.X."/>
            <person name="Zhou Y.K."/>
            <person name="Han B.P."/>
            <person name="Song L.R."/>
            <person name="Shu W.S."/>
        </authorList>
    </citation>
    <scope>NUCLEOTIDE SEQUENCE [LARGE SCALE GENOMIC DNA]</scope>
    <source>
        <strain evidence="2 3">FACHB-288</strain>
    </source>
</reference>
<name>A0ABR8AF93_9CYAN</name>
<dbReference type="SUPFAM" id="SSF52540">
    <property type="entry name" value="P-loop containing nucleoside triphosphate hydrolases"/>
    <property type="match status" value="1"/>
</dbReference>
<dbReference type="Pfam" id="PF13401">
    <property type="entry name" value="AAA_22"/>
    <property type="match status" value="1"/>
</dbReference>
<gene>
    <name evidence="2" type="ORF">H6G24_24310</name>
</gene>
<keyword evidence="2" id="KW-0067">ATP-binding</keyword>
<feature type="domain" description="ORC1/DEAH AAA+ ATPase" evidence="1">
    <location>
        <begin position="136"/>
        <end position="285"/>
    </location>
</feature>
<accession>A0ABR8AF93</accession>
<organism evidence="2 3">
    <name type="scientific">Calothrix parietina FACHB-288</name>
    <dbReference type="NCBI Taxonomy" id="2692896"/>
    <lineage>
        <taxon>Bacteria</taxon>
        <taxon>Bacillati</taxon>
        <taxon>Cyanobacteriota</taxon>
        <taxon>Cyanophyceae</taxon>
        <taxon>Nostocales</taxon>
        <taxon>Calotrichaceae</taxon>
        <taxon>Calothrix</taxon>
    </lineage>
</organism>
<evidence type="ECO:0000313" key="2">
    <source>
        <dbReference type="EMBL" id="MBD2198573.1"/>
    </source>
</evidence>
<dbReference type="Gene3D" id="3.40.50.300">
    <property type="entry name" value="P-loop containing nucleotide triphosphate hydrolases"/>
    <property type="match status" value="1"/>
</dbReference>
<dbReference type="GO" id="GO:0005524">
    <property type="term" value="F:ATP binding"/>
    <property type="evidence" value="ECO:0007669"/>
    <property type="project" value="UniProtKB-KW"/>
</dbReference>
<dbReference type="InterPro" id="IPR049945">
    <property type="entry name" value="AAA_22"/>
</dbReference>
<evidence type="ECO:0000259" key="1">
    <source>
        <dbReference type="Pfam" id="PF13401"/>
    </source>
</evidence>
<evidence type="ECO:0000313" key="3">
    <source>
        <dbReference type="Proteomes" id="UP000658514"/>
    </source>
</evidence>
<sequence>MTSNNSVPSLLVGKGQIVPASYRDPLIASYRDNPLIEALPSILSEEEAMNFLARYPQYAEEERLLPNHLRLHLVQNVLQFFEPLPIHLDLEQRFSRMIRAGYQARNPLTADFWRDFQQRIDNLNPEAVPKNHLRSTATGFTIIGISGVGKTTAIEAILSLYPQVIVHSQYRNRNFTLMQIVWLKLDCPFDGSIKGLCLNFFHAIDDLLGTHYSKHYGGSKRTVDELIPFMARIASLHCIGVLVIDEIQHLNEAKSGGYKKMLNFFVQLVNTIGIPVVLVGTYKAMSVLSGEFRQTRRGSGQGDLVWDRMAEDEVWDLFVESLWRYQFVRRSCLPNPKICHALYEVTQGITDFAVKVYMLAQVRAITTEKEVITESIIRSVAQDSLRLAQPILLALKTGNIQSLKNIEDVYPINYLSLIEEMKNNLKIVGKINSSPLVNKNITNSEDTNTDTQNMANNPSQPEVKAISEEPINIAQNKSLKKKYHISKTISDKNSLRDIISTGVEKGMVAYEALKQKGYIRSATEYLLEEIEK</sequence>